<sequence length="542" mass="58765" precursor="true">MKSLTHLLVFSVAMFSSAGAIEPVLAQQDGPGKRAQRYALLVGVNDYSPPLGKLEYCLHDMQELSSHFTAAGFPKENVALMYDQASEPALRPSKVNLGKQLELRLQLANEEDIVVVAFSGHGIHIDGQSYLCPADARLDDPASLISIDDVYTQMEKCRAAQKVLIIDACRNEPIVRGFKAGKLADDLSIDVQSPPKGVIVLSSCEPKQFSAEDEKLKHGVFMYYVLEGLKGQADSDQDVGGNQNGRVSLDELYFYAHEKTKLHVATSHGILQRPVMKGEMVGRFDLAMVPDSGKLKALAQDKLQTSSVKPAGDASAIRGAMHPLLTQGDAYLRQADFENAINAYTAALADVAASSEVHNEARKNRGAAYLARGGKADIDNALIDQLAAGLPGIRMTVKAASADLKVQQEHRGRVKKNQTVLVSKISGDWLWVESVDGSDKVQGYLQKSAFVESPVVAESKPAVVSQPSVSGYSNSANSDYRSNSGYRTPNGGNRNANNGYHNQDSGWNGTNRGNGRPPSIWETPEWESLEDIRRGRANGTLR</sequence>
<proteinExistence type="predicted"/>
<dbReference type="InterPro" id="IPR052039">
    <property type="entry name" value="Caspase-related_regulators"/>
</dbReference>
<dbReference type="EMBL" id="CP036339">
    <property type="protein sequence ID" value="QDT73427.1"/>
    <property type="molecule type" value="Genomic_DNA"/>
</dbReference>
<keyword evidence="2" id="KW-0732">Signal</keyword>
<dbReference type="PANTHER" id="PTHR22576">
    <property type="entry name" value="MUCOSA ASSOCIATED LYMPHOID TISSUE LYMPHOMA TRANSLOCATION PROTEIN 1/PARACASPASE"/>
    <property type="match status" value="1"/>
</dbReference>
<dbReference type="SUPFAM" id="SSF52129">
    <property type="entry name" value="Caspase-like"/>
    <property type="match status" value="1"/>
</dbReference>
<dbReference type="AlphaFoldDB" id="A0A517TYH4"/>
<evidence type="ECO:0000313" key="5">
    <source>
        <dbReference type="Proteomes" id="UP000317909"/>
    </source>
</evidence>
<dbReference type="InterPro" id="IPR011600">
    <property type="entry name" value="Pept_C14_caspase"/>
</dbReference>
<feature type="chain" id="PRO_5022208903" evidence="2">
    <location>
        <begin position="21"/>
        <end position="542"/>
    </location>
</feature>
<dbReference type="Proteomes" id="UP000317909">
    <property type="component" value="Chromosome"/>
</dbReference>
<dbReference type="GO" id="GO:0006508">
    <property type="term" value="P:proteolysis"/>
    <property type="evidence" value="ECO:0007669"/>
    <property type="project" value="InterPro"/>
</dbReference>
<evidence type="ECO:0000313" key="4">
    <source>
        <dbReference type="EMBL" id="QDT73427.1"/>
    </source>
</evidence>
<organism evidence="4 5">
    <name type="scientific">Lacipirellula limnantheis</name>
    <dbReference type="NCBI Taxonomy" id="2528024"/>
    <lineage>
        <taxon>Bacteria</taxon>
        <taxon>Pseudomonadati</taxon>
        <taxon>Planctomycetota</taxon>
        <taxon>Planctomycetia</taxon>
        <taxon>Pirellulales</taxon>
        <taxon>Lacipirellulaceae</taxon>
        <taxon>Lacipirellula</taxon>
    </lineage>
</organism>
<dbReference type="PANTHER" id="PTHR22576:SF37">
    <property type="entry name" value="MUCOSA-ASSOCIATED LYMPHOID TISSUE LYMPHOMA TRANSLOCATION PROTEIN 1"/>
    <property type="match status" value="1"/>
</dbReference>
<reference evidence="4 5" key="1">
    <citation type="submission" date="2019-02" db="EMBL/GenBank/DDBJ databases">
        <title>Deep-cultivation of Planctomycetes and their phenomic and genomic characterization uncovers novel biology.</title>
        <authorList>
            <person name="Wiegand S."/>
            <person name="Jogler M."/>
            <person name="Boedeker C."/>
            <person name="Pinto D."/>
            <person name="Vollmers J."/>
            <person name="Rivas-Marin E."/>
            <person name="Kohn T."/>
            <person name="Peeters S.H."/>
            <person name="Heuer A."/>
            <person name="Rast P."/>
            <person name="Oberbeckmann S."/>
            <person name="Bunk B."/>
            <person name="Jeske O."/>
            <person name="Meyerdierks A."/>
            <person name="Storesund J.E."/>
            <person name="Kallscheuer N."/>
            <person name="Luecker S."/>
            <person name="Lage O.M."/>
            <person name="Pohl T."/>
            <person name="Merkel B.J."/>
            <person name="Hornburger P."/>
            <person name="Mueller R.-W."/>
            <person name="Bruemmer F."/>
            <person name="Labrenz M."/>
            <person name="Spormann A.M."/>
            <person name="Op den Camp H."/>
            <person name="Overmann J."/>
            <person name="Amann R."/>
            <person name="Jetten M.S.M."/>
            <person name="Mascher T."/>
            <person name="Medema M.H."/>
            <person name="Devos D.P."/>
            <person name="Kaster A.-K."/>
            <person name="Ovreas L."/>
            <person name="Rohde M."/>
            <person name="Galperin M.Y."/>
            <person name="Jogler C."/>
        </authorList>
    </citation>
    <scope>NUCLEOTIDE SEQUENCE [LARGE SCALE GENOMIC DNA]</scope>
    <source>
        <strain evidence="4 5">I41</strain>
    </source>
</reference>
<protein>
    <submittedName>
        <fullName evidence="4">Caspase domain protein</fullName>
    </submittedName>
</protein>
<dbReference type="RefSeq" id="WP_168206865.1">
    <property type="nucleotide sequence ID" value="NZ_CP036339.1"/>
</dbReference>
<dbReference type="KEGG" id="llh:I41_26160"/>
<dbReference type="Gene3D" id="3.40.50.1460">
    <property type="match status" value="1"/>
</dbReference>
<gene>
    <name evidence="4" type="ORF">I41_26160</name>
</gene>
<dbReference type="GO" id="GO:0004197">
    <property type="term" value="F:cysteine-type endopeptidase activity"/>
    <property type="evidence" value="ECO:0007669"/>
    <property type="project" value="InterPro"/>
</dbReference>
<evidence type="ECO:0000256" key="2">
    <source>
        <dbReference type="SAM" id="SignalP"/>
    </source>
</evidence>
<dbReference type="Pfam" id="PF00656">
    <property type="entry name" value="Peptidase_C14"/>
    <property type="match status" value="1"/>
</dbReference>
<evidence type="ECO:0000259" key="3">
    <source>
        <dbReference type="Pfam" id="PF00656"/>
    </source>
</evidence>
<keyword evidence="5" id="KW-1185">Reference proteome</keyword>
<feature type="compositionally biased region" description="Polar residues" evidence="1">
    <location>
        <begin position="465"/>
        <end position="513"/>
    </location>
</feature>
<feature type="domain" description="Peptidase C14 caspase" evidence="3">
    <location>
        <begin position="37"/>
        <end position="234"/>
    </location>
</feature>
<name>A0A517TYH4_9BACT</name>
<feature type="region of interest" description="Disordered" evidence="1">
    <location>
        <begin position="457"/>
        <end position="542"/>
    </location>
</feature>
<feature type="signal peptide" evidence="2">
    <location>
        <begin position="1"/>
        <end position="20"/>
    </location>
</feature>
<dbReference type="InterPro" id="IPR029030">
    <property type="entry name" value="Caspase-like_dom_sf"/>
</dbReference>
<evidence type="ECO:0000256" key="1">
    <source>
        <dbReference type="SAM" id="MobiDB-lite"/>
    </source>
</evidence>
<accession>A0A517TYH4</accession>